<keyword evidence="1" id="KW-0067">ATP-binding</keyword>
<feature type="transmembrane region" description="Helical" evidence="4">
    <location>
        <begin position="726"/>
        <end position="743"/>
    </location>
</feature>
<evidence type="ECO:0000313" key="6">
    <source>
        <dbReference type="EMBL" id="CAD8194143.1"/>
    </source>
</evidence>
<keyword evidence="7" id="KW-1185">Reference proteome</keyword>
<evidence type="ECO:0000256" key="4">
    <source>
        <dbReference type="SAM" id="Phobius"/>
    </source>
</evidence>
<dbReference type="PROSITE" id="PS51455">
    <property type="entry name" value="PIPK"/>
    <property type="match status" value="1"/>
</dbReference>
<feature type="transmembrane region" description="Helical" evidence="4">
    <location>
        <begin position="854"/>
        <end position="875"/>
    </location>
</feature>
<feature type="compositionally biased region" description="Polar residues" evidence="3">
    <location>
        <begin position="1"/>
        <end position="12"/>
    </location>
</feature>
<evidence type="ECO:0000259" key="5">
    <source>
        <dbReference type="PROSITE" id="PS51455"/>
    </source>
</evidence>
<comment type="caution">
    <text evidence="6">The sequence shown here is derived from an EMBL/GenBank/DDBJ whole genome shotgun (WGS) entry which is preliminary data.</text>
</comment>
<dbReference type="GO" id="GO:0046854">
    <property type="term" value="P:phosphatidylinositol phosphate biosynthetic process"/>
    <property type="evidence" value="ECO:0007669"/>
    <property type="project" value="TreeGrafter"/>
</dbReference>
<dbReference type="GO" id="GO:0005886">
    <property type="term" value="C:plasma membrane"/>
    <property type="evidence" value="ECO:0007669"/>
    <property type="project" value="TreeGrafter"/>
</dbReference>
<proteinExistence type="predicted"/>
<organism evidence="6 7">
    <name type="scientific">Paramecium octaurelia</name>
    <dbReference type="NCBI Taxonomy" id="43137"/>
    <lineage>
        <taxon>Eukaryota</taxon>
        <taxon>Sar</taxon>
        <taxon>Alveolata</taxon>
        <taxon>Ciliophora</taxon>
        <taxon>Intramacronucleata</taxon>
        <taxon>Oligohymenophorea</taxon>
        <taxon>Peniculida</taxon>
        <taxon>Parameciidae</taxon>
        <taxon>Paramecium</taxon>
    </lineage>
</organism>
<evidence type="ECO:0000256" key="3">
    <source>
        <dbReference type="SAM" id="MobiDB-lite"/>
    </source>
</evidence>
<dbReference type="GO" id="GO:0005524">
    <property type="term" value="F:ATP binding"/>
    <property type="evidence" value="ECO:0007669"/>
    <property type="project" value="UniProtKB-UniRule"/>
</dbReference>
<keyword evidence="2" id="KW-0175">Coiled coil</keyword>
<sequence>MKKITQSTSSTLLPKRSLAKAKSQNQFEETDPAQRDRKIIRMRNVVDLGDVQDDQKRNQKKNDNEIDPLLEQLDQWHENIVSKKKRYAFEQIKQNENQKAIEHEFNIDNGPQINQNIINQIMKPIEKQFQKSQETNEDVQVKFQMLRPSKEPGNNVLKTLDQVKIEMNKQILNSILLQKVTKRLDILQINRKHKTNWNIQKLDEETTQVFRDQSHALKQKTLNNFKGITEYFSNPAQYIDYDIVLTKAKHYSNRPPTSFPTTQIPQQQQTSSSAKQLMESYQLFQTSIKEHKNIQFQMRIDNNQLVQEQNHLEEEVSDIRRKFLVKEEKARQGWIPDQQQLQVEGTSTKKRSLMDTIEKIRQQRDQEIRQRLKEIQQLRIQMQQNSEKQQQVQKELEDMRQKKRRCKMLLKDIFLKQLQESNHQFVPEGLVSIIKNMRKINESAKLEYFPKYLDETSQQYLLLAAQLEIDIEETRMLSQNYNSQQILLHSNLAKQTISSQRQQISVSQLKNQVKILLKKSKVSIKKPVFVQGIDPLNPSSFAPVIKWEHQELEPQQMIEPIENNFKCQNISSERNNVIKDYNQKLVQLQQQLESSTNEECKRILKYYQNKKLLSDVQELKMVLYALFGQSQGDQQWIPFVVDWTEQKSLNPQQIFRQDEQQKQSTSQRDQHTLPDIMKTKVSETFRKLTEKFYTLIAFACVNVVCSSFIVFTYLAWKAGRKSPGDIVFALGLCQLSTSIYWMMSSPDVNTPSNPDNNLNDTSFCKWVDFTQNLGFLGQFIYNFAYCFTMRQEITNVLKTNAKFKLLLHSFCLVFTLCISLILFAFHPQIQQMAGPTTLNRCINTIILERNYLPLALYVFEFVYIISALYTIWYFYQNLPNDVTFRTNKKSSLIRYVMYIISTIFLALFTLLSTFIQTSEHPSSQPASLDTVMMISTCCLYTLGSGILCYQRVKNPALLRKIVNMVHKAFYPQPKKEVEIVDVDTQFIEVQKFIRMFQIRSVLAGIIQYFNNIEEYLDNAQLEENVDKPESDVDRTSQLLIQNRNTYNNDFTLNAHLIRETLSEEQLAIAKTLEKYKLNNQALNKEFNFYVKETQYTKGKNPKMFALAPKYFYYLFKFDNLDIDAHDSFSLEKNAELIENMINVDGGKSGEFFFFSYDNKWILKTITERELNSFRQRMEEYFHHMSEYRKSLINKIYGIFSYDMNYISSSCGIIYHMVLMRNISQVPRPFVKRTFDMKGSEVAREALKGKPKDIDLSKITLKDVDFDNLEKWIKIEQSQSDFVKFQLIKDAEFFKNTYLLDYSLLIMKIDWGEYQGNVERLVDLPQNAYPSQEEPNIYYHIAIIDYLQEWNLSKMAEKASKQLLAMNPNLNVSAQTPEIYAYRFINNLVNKIFR</sequence>
<feature type="transmembrane region" description="Helical" evidence="4">
    <location>
        <begin position="895"/>
        <end position="915"/>
    </location>
</feature>
<gene>
    <name evidence="6" type="ORF">POCTA_138.1.T1060083</name>
</gene>
<keyword evidence="4" id="KW-1133">Transmembrane helix</keyword>
<dbReference type="CDD" id="cd00139">
    <property type="entry name" value="PIPKc"/>
    <property type="match status" value="1"/>
</dbReference>
<keyword evidence="1" id="KW-0808">Transferase</keyword>
<feature type="transmembrane region" description="Helical" evidence="4">
    <location>
        <begin position="763"/>
        <end position="784"/>
    </location>
</feature>
<keyword evidence="1" id="KW-0547">Nucleotide-binding</keyword>
<accession>A0A8S1WWB8</accession>
<name>A0A8S1WWB8_PAROT</name>
<feature type="region of interest" description="Disordered" evidence="3">
    <location>
        <begin position="1"/>
        <end position="36"/>
    </location>
</feature>
<dbReference type="PANTHER" id="PTHR23086">
    <property type="entry name" value="PHOSPHATIDYLINOSITOL-4-PHOSPHATE 5-KINASE"/>
    <property type="match status" value="1"/>
</dbReference>
<keyword evidence="4" id="KW-0472">Membrane</keyword>
<dbReference type="OrthoDB" id="284201at2759"/>
<evidence type="ECO:0000313" key="7">
    <source>
        <dbReference type="Proteomes" id="UP000683925"/>
    </source>
</evidence>
<dbReference type="InterPro" id="IPR002498">
    <property type="entry name" value="PInositol-4-P-4/5-kinase_core"/>
</dbReference>
<dbReference type="Proteomes" id="UP000683925">
    <property type="component" value="Unassembled WGS sequence"/>
</dbReference>
<dbReference type="PANTHER" id="PTHR23086:SF8">
    <property type="entry name" value="PHOSPHATIDYLINOSITOL 5-PHOSPHATE 4-KINASE, ISOFORM A"/>
    <property type="match status" value="1"/>
</dbReference>
<protein>
    <recommendedName>
        <fullName evidence="5">PIPK domain-containing protein</fullName>
    </recommendedName>
</protein>
<evidence type="ECO:0000256" key="1">
    <source>
        <dbReference type="PROSITE-ProRule" id="PRU00781"/>
    </source>
</evidence>
<dbReference type="InterPro" id="IPR023610">
    <property type="entry name" value="PInositol-4/5-P-5/4-kinase"/>
</dbReference>
<feature type="transmembrane region" description="Helical" evidence="4">
    <location>
        <begin position="805"/>
        <end position="825"/>
    </location>
</feature>
<feature type="domain" description="PIPK" evidence="5">
    <location>
        <begin position="1040"/>
        <end position="1391"/>
    </location>
</feature>
<dbReference type="SMART" id="SM00330">
    <property type="entry name" value="PIPKc"/>
    <property type="match status" value="1"/>
</dbReference>
<dbReference type="Pfam" id="PF01504">
    <property type="entry name" value="PIP5K"/>
    <property type="match status" value="2"/>
</dbReference>
<dbReference type="EMBL" id="CAJJDP010000106">
    <property type="protein sequence ID" value="CAD8194143.1"/>
    <property type="molecule type" value="Genomic_DNA"/>
</dbReference>
<feature type="coiled-coil region" evidence="2">
    <location>
        <begin position="350"/>
        <end position="409"/>
    </location>
</feature>
<evidence type="ECO:0000256" key="2">
    <source>
        <dbReference type="SAM" id="Coils"/>
    </source>
</evidence>
<keyword evidence="4" id="KW-0812">Transmembrane</keyword>
<reference evidence="6" key="1">
    <citation type="submission" date="2021-01" db="EMBL/GenBank/DDBJ databases">
        <authorList>
            <consortium name="Genoscope - CEA"/>
            <person name="William W."/>
        </authorList>
    </citation>
    <scope>NUCLEOTIDE SEQUENCE</scope>
</reference>
<dbReference type="GO" id="GO:0016308">
    <property type="term" value="F:1-phosphatidylinositol-4-phosphate 5-kinase activity"/>
    <property type="evidence" value="ECO:0007669"/>
    <property type="project" value="TreeGrafter"/>
</dbReference>
<feature type="transmembrane region" description="Helical" evidence="4">
    <location>
        <begin position="692"/>
        <end position="714"/>
    </location>
</feature>
<feature type="transmembrane region" description="Helical" evidence="4">
    <location>
        <begin position="930"/>
        <end position="949"/>
    </location>
</feature>
<keyword evidence="1" id="KW-0418">Kinase</keyword>